<name>A0A6L4WT00_9BACT</name>
<evidence type="ECO:0000259" key="2">
    <source>
        <dbReference type="PROSITE" id="PS50206"/>
    </source>
</evidence>
<dbReference type="InterPro" id="IPR001763">
    <property type="entry name" value="Rhodanese-like_dom"/>
</dbReference>
<evidence type="ECO:0000313" key="6">
    <source>
        <dbReference type="Proteomes" id="UP000472839"/>
    </source>
</evidence>
<reference evidence="5 6" key="1">
    <citation type="submission" date="2019-10" db="EMBL/GenBank/DDBJ databases">
        <title>Poseidonibacter ostreae sp. nov., isolated from the gut of the Ostrea denselamellosa.</title>
        <authorList>
            <person name="Choi A."/>
        </authorList>
    </citation>
    <scope>NUCLEOTIDE SEQUENCE [LARGE SCALE GENOMIC DNA]</scope>
    <source>
        <strain evidence="3 6">SJOD-M-33</strain>
        <strain evidence="4 5">SJOD-M-5</strain>
    </source>
</reference>
<dbReference type="Gene3D" id="3.40.250.10">
    <property type="entry name" value="Rhodanese-like domain"/>
    <property type="match status" value="1"/>
</dbReference>
<feature type="signal peptide" evidence="1">
    <location>
        <begin position="1"/>
        <end position="20"/>
    </location>
</feature>
<dbReference type="PROSITE" id="PS50206">
    <property type="entry name" value="RHODANESE_3"/>
    <property type="match status" value="1"/>
</dbReference>
<dbReference type="RefSeq" id="WP_152189218.1">
    <property type="nucleotide sequence ID" value="NZ_WFKI01000009.1"/>
</dbReference>
<dbReference type="EMBL" id="WFKJ01000012">
    <property type="protein sequence ID" value="KAB7891797.1"/>
    <property type="molecule type" value="Genomic_DNA"/>
</dbReference>
<dbReference type="CDD" id="cd00158">
    <property type="entry name" value="RHOD"/>
    <property type="match status" value="1"/>
</dbReference>
<comment type="caution">
    <text evidence="3">The sequence shown here is derived from an EMBL/GenBank/DDBJ whole genome shotgun (WGS) entry which is preliminary data.</text>
</comment>
<gene>
    <name evidence="4" type="ORF">GBG18_05725</name>
    <name evidence="3" type="ORF">GBG19_06975</name>
</gene>
<feature type="domain" description="Rhodanese" evidence="2">
    <location>
        <begin position="35"/>
        <end position="131"/>
    </location>
</feature>
<protein>
    <recommendedName>
        <fullName evidence="2">Rhodanese domain-containing protein</fullName>
    </recommendedName>
</protein>
<accession>A0A6L4WT00</accession>
<evidence type="ECO:0000313" key="5">
    <source>
        <dbReference type="Proteomes" id="UP000461010"/>
    </source>
</evidence>
<sequence>MKKILIFISLLSSLLLSLNAKENKPIIVDELEVYIENHIIIVDIRDKRKWKTTGIIPNSYRLTYNEKEEEKWLYTLIKLIKDKNRPFVLISKKGEVAKTLAAKLLEKKINNVMYLDGGIDEWIDSDRKVINY</sequence>
<evidence type="ECO:0000313" key="3">
    <source>
        <dbReference type="EMBL" id="KAB7889064.1"/>
    </source>
</evidence>
<feature type="chain" id="PRO_5026780631" description="Rhodanese domain-containing protein" evidence="1">
    <location>
        <begin position="21"/>
        <end position="132"/>
    </location>
</feature>
<organism evidence="3 6">
    <name type="scientific">Poseidonibacter ostreae</name>
    <dbReference type="NCBI Taxonomy" id="2654171"/>
    <lineage>
        <taxon>Bacteria</taxon>
        <taxon>Pseudomonadati</taxon>
        <taxon>Campylobacterota</taxon>
        <taxon>Epsilonproteobacteria</taxon>
        <taxon>Campylobacterales</taxon>
        <taxon>Arcobacteraceae</taxon>
        <taxon>Poseidonibacter</taxon>
    </lineage>
</organism>
<dbReference type="Proteomes" id="UP000461010">
    <property type="component" value="Unassembled WGS sequence"/>
</dbReference>
<dbReference type="InterPro" id="IPR036873">
    <property type="entry name" value="Rhodanese-like_dom_sf"/>
</dbReference>
<dbReference type="SUPFAM" id="SSF52821">
    <property type="entry name" value="Rhodanese/Cell cycle control phosphatase"/>
    <property type="match status" value="1"/>
</dbReference>
<dbReference type="Pfam" id="PF00581">
    <property type="entry name" value="Rhodanese"/>
    <property type="match status" value="1"/>
</dbReference>
<dbReference type="EMBL" id="WFKK01000017">
    <property type="protein sequence ID" value="KAB7889064.1"/>
    <property type="molecule type" value="Genomic_DNA"/>
</dbReference>
<proteinExistence type="predicted"/>
<keyword evidence="1" id="KW-0732">Signal</keyword>
<dbReference type="SMART" id="SM00450">
    <property type="entry name" value="RHOD"/>
    <property type="match status" value="1"/>
</dbReference>
<dbReference type="AlphaFoldDB" id="A0A6L4WT00"/>
<keyword evidence="5" id="KW-1185">Reference proteome</keyword>
<dbReference type="Proteomes" id="UP000472839">
    <property type="component" value="Unassembled WGS sequence"/>
</dbReference>
<evidence type="ECO:0000313" key="4">
    <source>
        <dbReference type="EMBL" id="KAB7891797.1"/>
    </source>
</evidence>
<evidence type="ECO:0000256" key="1">
    <source>
        <dbReference type="SAM" id="SignalP"/>
    </source>
</evidence>